<accession>A0A6J4UVW4</accession>
<name>A0A6J4UVW4_9BACT</name>
<dbReference type="Pfam" id="PF12802">
    <property type="entry name" value="MarR_2"/>
    <property type="match status" value="1"/>
</dbReference>
<dbReference type="Gene3D" id="1.10.10.10">
    <property type="entry name" value="Winged helix-like DNA-binding domain superfamily/Winged helix DNA-binding domain"/>
    <property type="match status" value="1"/>
</dbReference>
<dbReference type="InterPro" id="IPR000835">
    <property type="entry name" value="HTH_MarR-typ"/>
</dbReference>
<dbReference type="SUPFAM" id="SSF46785">
    <property type="entry name" value="Winged helix' DNA-binding domain"/>
    <property type="match status" value="1"/>
</dbReference>
<evidence type="ECO:0000313" key="2">
    <source>
        <dbReference type="EMBL" id="CAA9561959.1"/>
    </source>
</evidence>
<evidence type="ECO:0000259" key="1">
    <source>
        <dbReference type="PROSITE" id="PS50995"/>
    </source>
</evidence>
<protein>
    <submittedName>
        <fullName evidence="2">Transcriptional regulator, MarR family</fullName>
    </submittedName>
</protein>
<dbReference type="GO" id="GO:0003700">
    <property type="term" value="F:DNA-binding transcription factor activity"/>
    <property type="evidence" value="ECO:0007669"/>
    <property type="project" value="InterPro"/>
</dbReference>
<dbReference type="InterPro" id="IPR036388">
    <property type="entry name" value="WH-like_DNA-bd_sf"/>
</dbReference>
<dbReference type="PROSITE" id="PS50995">
    <property type="entry name" value="HTH_MARR_2"/>
    <property type="match status" value="1"/>
</dbReference>
<dbReference type="InterPro" id="IPR039422">
    <property type="entry name" value="MarR/SlyA-like"/>
</dbReference>
<dbReference type="EMBL" id="CADCWM010000470">
    <property type="protein sequence ID" value="CAA9561959.1"/>
    <property type="molecule type" value="Genomic_DNA"/>
</dbReference>
<gene>
    <name evidence="2" type="ORF">AVDCRST_MAG88-1576</name>
</gene>
<dbReference type="GO" id="GO:0006950">
    <property type="term" value="P:response to stress"/>
    <property type="evidence" value="ECO:0007669"/>
    <property type="project" value="TreeGrafter"/>
</dbReference>
<dbReference type="PANTHER" id="PTHR33164:SF99">
    <property type="entry name" value="MARR FAMILY REGULATORY PROTEIN"/>
    <property type="match status" value="1"/>
</dbReference>
<proteinExistence type="predicted"/>
<organism evidence="2">
    <name type="scientific">uncultured Thermomicrobiales bacterium</name>
    <dbReference type="NCBI Taxonomy" id="1645740"/>
    <lineage>
        <taxon>Bacteria</taxon>
        <taxon>Pseudomonadati</taxon>
        <taxon>Thermomicrobiota</taxon>
        <taxon>Thermomicrobia</taxon>
        <taxon>Thermomicrobiales</taxon>
        <taxon>environmental samples</taxon>
    </lineage>
</organism>
<sequence>MRTPRTPAGATITDLILATFRLNGRLIGAGDQLIRDLGLSSSRWQVLFAVLDRPLPAAGIARHMGLTRQSVQRTVDLLAAEGLVTFADNPYHQRARLVCPTERGRELLREVSCRQADWADRLAEGLDPDELRAAVHLMDTIRRRLETPAAEEEGHA</sequence>
<dbReference type="SMART" id="SM00347">
    <property type="entry name" value="HTH_MARR"/>
    <property type="match status" value="1"/>
</dbReference>
<reference evidence="2" key="1">
    <citation type="submission" date="2020-02" db="EMBL/GenBank/DDBJ databases">
        <authorList>
            <person name="Meier V. D."/>
        </authorList>
    </citation>
    <scope>NUCLEOTIDE SEQUENCE</scope>
    <source>
        <strain evidence="2">AVDCRST_MAG88</strain>
    </source>
</reference>
<dbReference type="InterPro" id="IPR036390">
    <property type="entry name" value="WH_DNA-bd_sf"/>
</dbReference>
<dbReference type="AlphaFoldDB" id="A0A6J4UVW4"/>
<dbReference type="PANTHER" id="PTHR33164">
    <property type="entry name" value="TRANSCRIPTIONAL REGULATOR, MARR FAMILY"/>
    <property type="match status" value="1"/>
</dbReference>
<feature type="domain" description="HTH marR-type" evidence="1">
    <location>
        <begin position="12"/>
        <end position="143"/>
    </location>
</feature>